<accession>F6EHM6</accession>
<dbReference type="STRING" id="443218.AS9A_3954"/>
<dbReference type="EMBL" id="CP002786">
    <property type="protein sequence ID" value="AEF42390.1"/>
    <property type="molecule type" value="Genomic_DNA"/>
</dbReference>
<dbReference type="HOGENOM" id="CLU_3303706_0_0_11"/>
<reference evidence="1 2" key="1">
    <citation type="journal article" date="2011" name="J. Bacteriol.">
        <title>Complete genome sequence of Amycolicicoccus subflavus DQS3-9A1T, an actinomycete isolated from crude oil-polluted soil.</title>
        <authorList>
            <person name="Cai M."/>
            <person name="Chen W.M."/>
            <person name="Nie Y."/>
            <person name="Chi C.Q."/>
            <person name="Wang Y.N."/>
            <person name="Tang Y.Q."/>
            <person name="Li G.Y."/>
            <person name="Wu X.L."/>
        </authorList>
    </citation>
    <scope>NUCLEOTIDE SEQUENCE [LARGE SCALE GENOMIC DNA]</scope>
    <source>
        <strain evidence="2">DSM 45089 / DQS3-9A1</strain>
    </source>
</reference>
<organism evidence="1 2">
    <name type="scientific">Hoyosella subflava (strain DSM 45089 / JCM 17490 / NBRC 109087 / DQS3-9A1)</name>
    <name type="common">Amycolicicoccus subflavus</name>
    <dbReference type="NCBI Taxonomy" id="443218"/>
    <lineage>
        <taxon>Bacteria</taxon>
        <taxon>Bacillati</taxon>
        <taxon>Actinomycetota</taxon>
        <taxon>Actinomycetes</taxon>
        <taxon>Mycobacteriales</taxon>
        <taxon>Hoyosellaceae</taxon>
        <taxon>Hoyosella</taxon>
    </lineage>
</organism>
<evidence type="ECO:0000313" key="2">
    <source>
        <dbReference type="Proteomes" id="UP000009235"/>
    </source>
</evidence>
<dbReference type="KEGG" id="asd:AS9A_3954"/>
<dbReference type="Proteomes" id="UP000009235">
    <property type="component" value="Chromosome"/>
</dbReference>
<keyword evidence="2" id="KW-1185">Reference proteome</keyword>
<protein>
    <submittedName>
        <fullName evidence="1">Uncharacterized protein</fullName>
    </submittedName>
</protein>
<evidence type="ECO:0000313" key="1">
    <source>
        <dbReference type="EMBL" id="AEF42390.1"/>
    </source>
</evidence>
<dbReference type="AlphaFoldDB" id="F6EHM6"/>
<sequence length="39" mass="4418">MRRLTFLVDGTLYARSDICDLFGAAWCVAEVTFARQTGY</sequence>
<proteinExistence type="predicted"/>
<gene>
    <name evidence="1" type="ordered locus">AS9A_3954</name>
</gene>
<name>F6EHM6_HOYSD</name>